<sequence>MANLLIGLVAIVPGLCLRWLLTTYPSVDCGGGIGCDKETPDNALGMITGAVLGCGFVLGMVLVVDILMPRQEGHPVGPWLGMALLIPAPFVVGQALGWV</sequence>
<protein>
    <recommendedName>
        <fullName evidence="3">Prepilin peptidase</fullName>
    </recommendedName>
</protein>
<feature type="transmembrane region" description="Helical" evidence="1">
    <location>
        <begin position="42"/>
        <end position="67"/>
    </location>
</feature>
<dbReference type="AlphaFoldDB" id="A0AB39RPN6"/>
<dbReference type="EMBL" id="CP163443">
    <property type="protein sequence ID" value="XDQ56740.1"/>
    <property type="molecule type" value="Genomic_DNA"/>
</dbReference>
<evidence type="ECO:0000256" key="1">
    <source>
        <dbReference type="SAM" id="Phobius"/>
    </source>
</evidence>
<keyword evidence="1" id="KW-1133">Transmembrane helix</keyword>
<proteinExistence type="predicted"/>
<accession>A0AB39RPN6</accession>
<name>A0AB39RPN6_9ACTN</name>
<feature type="transmembrane region" description="Helical" evidence="1">
    <location>
        <begin position="79"/>
        <end position="98"/>
    </location>
</feature>
<dbReference type="RefSeq" id="WP_369249812.1">
    <property type="nucleotide sequence ID" value="NZ_CP163443.1"/>
</dbReference>
<keyword evidence="1" id="KW-0472">Membrane</keyword>
<keyword evidence="1" id="KW-0812">Transmembrane</keyword>
<evidence type="ECO:0008006" key="3">
    <source>
        <dbReference type="Google" id="ProtNLM"/>
    </source>
</evidence>
<evidence type="ECO:0000313" key="2">
    <source>
        <dbReference type="EMBL" id="XDQ56740.1"/>
    </source>
</evidence>
<gene>
    <name evidence="2" type="ORF">AB5J53_36215</name>
</gene>
<reference evidence="2" key="1">
    <citation type="submission" date="2024-07" db="EMBL/GenBank/DDBJ databases">
        <authorList>
            <person name="Yu S.T."/>
        </authorList>
    </citation>
    <scope>NUCLEOTIDE SEQUENCE</scope>
    <source>
        <strain evidence="2">R41</strain>
    </source>
</reference>
<organism evidence="2">
    <name type="scientific">Streptomyces sp. R41</name>
    <dbReference type="NCBI Taxonomy" id="3238632"/>
    <lineage>
        <taxon>Bacteria</taxon>
        <taxon>Bacillati</taxon>
        <taxon>Actinomycetota</taxon>
        <taxon>Actinomycetes</taxon>
        <taxon>Kitasatosporales</taxon>
        <taxon>Streptomycetaceae</taxon>
        <taxon>Streptomyces</taxon>
    </lineage>
</organism>